<keyword evidence="4" id="KW-1185">Reference proteome</keyword>
<evidence type="ECO:0000256" key="1">
    <source>
        <dbReference type="ARBA" id="ARBA00022527"/>
    </source>
</evidence>
<accession>A0ABT4B538</accession>
<dbReference type="InterPro" id="IPR050267">
    <property type="entry name" value="Anti-sigma-factor_SerPK"/>
</dbReference>
<dbReference type="InterPro" id="IPR003594">
    <property type="entry name" value="HATPase_dom"/>
</dbReference>
<evidence type="ECO:0000313" key="4">
    <source>
        <dbReference type="Proteomes" id="UP001151002"/>
    </source>
</evidence>
<feature type="domain" description="Histidine kinase/HSP90-like ATPase" evidence="2">
    <location>
        <begin position="55"/>
        <end position="171"/>
    </location>
</feature>
<dbReference type="PANTHER" id="PTHR35526:SF3">
    <property type="entry name" value="ANTI-SIGMA-F FACTOR RSBW"/>
    <property type="match status" value="1"/>
</dbReference>
<dbReference type="Proteomes" id="UP001151002">
    <property type="component" value="Unassembled WGS sequence"/>
</dbReference>
<protein>
    <submittedName>
        <fullName evidence="3">ATP-binding protein</fullName>
    </submittedName>
</protein>
<dbReference type="InterPro" id="IPR036890">
    <property type="entry name" value="HATPase_C_sf"/>
</dbReference>
<dbReference type="EMBL" id="JAPNTZ010000009">
    <property type="protein sequence ID" value="MCY1141604.1"/>
    <property type="molecule type" value="Genomic_DNA"/>
</dbReference>
<dbReference type="RefSeq" id="WP_267565996.1">
    <property type="nucleotide sequence ID" value="NZ_JAPNTZ010000009.1"/>
</dbReference>
<gene>
    <name evidence="3" type="ORF">OWR29_26705</name>
</gene>
<dbReference type="SUPFAM" id="SSF55874">
    <property type="entry name" value="ATPase domain of HSP90 chaperone/DNA topoisomerase II/histidine kinase"/>
    <property type="match status" value="1"/>
</dbReference>
<name>A0ABT4B538_9ACTN</name>
<proteinExistence type="predicted"/>
<evidence type="ECO:0000313" key="3">
    <source>
        <dbReference type="EMBL" id="MCY1141604.1"/>
    </source>
</evidence>
<dbReference type="Pfam" id="PF13581">
    <property type="entry name" value="HATPase_c_2"/>
    <property type="match status" value="1"/>
</dbReference>
<keyword evidence="1" id="KW-0418">Kinase</keyword>
<keyword evidence="1" id="KW-0723">Serine/threonine-protein kinase</keyword>
<keyword evidence="1" id="KW-0808">Transferase</keyword>
<sequence length="182" mass="19727">MAVTDGVRATHPYLLTAVGHIPSPGYLGPERYLSERQDVPFPATPSEVDHEVILAEVADLGPLRAMLHQWAGEHHFAGEPAGDLVMAAVEVAANGLRHGAAPVRVRAWHHRDTLIVQCDDSAGRPVPTTAGYQRPRPAHFVPGGRGLWLARQLADVVITDSGPGRTSVRLHFPYEVMHRSPA</sequence>
<dbReference type="Gene3D" id="3.30.565.10">
    <property type="entry name" value="Histidine kinase-like ATPase, C-terminal domain"/>
    <property type="match status" value="1"/>
</dbReference>
<dbReference type="PANTHER" id="PTHR35526">
    <property type="entry name" value="ANTI-SIGMA-F FACTOR RSBW-RELATED"/>
    <property type="match status" value="1"/>
</dbReference>
<keyword evidence="3" id="KW-0067">ATP-binding</keyword>
<dbReference type="CDD" id="cd16936">
    <property type="entry name" value="HATPase_RsbW-like"/>
    <property type="match status" value="1"/>
</dbReference>
<keyword evidence="3" id="KW-0547">Nucleotide-binding</keyword>
<dbReference type="GO" id="GO:0005524">
    <property type="term" value="F:ATP binding"/>
    <property type="evidence" value="ECO:0007669"/>
    <property type="project" value="UniProtKB-KW"/>
</dbReference>
<comment type="caution">
    <text evidence="3">The sequence shown here is derived from an EMBL/GenBank/DDBJ whole genome shotgun (WGS) entry which is preliminary data.</text>
</comment>
<organism evidence="3 4">
    <name type="scientific">Paractinoplanes pyxinae</name>
    <dbReference type="NCBI Taxonomy" id="2997416"/>
    <lineage>
        <taxon>Bacteria</taxon>
        <taxon>Bacillati</taxon>
        <taxon>Actinomycetota</taxon>
        <taxon>Actinomycetes</taxon>
        <taxon>Micromonosporales</taxon>
        <taxon>Micromonosporaceae</taxon>
        <taxon>Paractinoplanes</taxon>
    </lineage>
</organism>
<reference evidence="3" key="1">
    <citation type="submission" date="2022-11" db="EMBL/GenBank/DDBJ databases">
        <authorList>
            <person name="Somphong A."/>
            <person name="Phongsopitanun W."/>
        </authorList>
    </citation>
    <scope>NUCLEOTIDE SEQUENCE</scope>
    <source>
        <strain evidence="3">Pm04-4</strain>
    </source>
</reference>
<evidence type="ECO:0000259" key="2">
    <source>
        <dbReference type="Pfam" id="PF13581"/>
    </source>
</evidence>